<keyword evidence="2" id="KW-0472">Membrane</keyword>
<dbReference type="PANTHER" id="PTHR33371">
    <property type="entry name" value="INTERMEMBRANE PHOSPHOLIPID TRANSPORT SYSTEM BINDING PROTEIN MLAD-RELATED"/>
    <property type="match status" value="1"/>
</dbReference>
<keyword evidence="2" id="KW-1133">Transmembrane helix</keyword>
<keyword evidence="2" id="KW-0812">Transmembrane</keyword>
<evidence type="ECO:0000313" key="5">
    <source>
        <dbReference type="Proteomes" id="UP000240739"/>
    </source>
</evidence>
<sequence>MRRNQPPRLSYFATGLLVLALVGIGTYLGFSKDIPLVNQPYEVRAVFSSANNIRTNSPVRVAGVNVGKVTAIERVRPGAEAARVVMAIERKGLPLHTDARMTIRPRIFLEGNFFVDVKPGSPSAPELRDGDTIPINQTATPVQLDQILTALQDDTREDLRSLLQQLGDGFADGGAAANNRTTRWWEPAYRDSAIVNDATLGQAQRDLSDYVRDAGATAAALDADRDALKSLITDFNGTARAFAARDTALQQAVAELPRTLRAALPAFAALNRAFPPLRRFIADARPGVRSSGPALDAGLPFVRQVRGLVQPAELRGLSADLRTVVPSLTRLSQRTVPLLAQTALASSCQNEVILPWSKDTIQDKDFPAVGPVFQDSLKALPGLAGESRSGDANGQWFRVLVSGGSYVTPLGQGQLLLTDTPVGGVNPMPPTGGRSPLRADVPCETQEAPDLRSTPGRLQSRKVTVPASGPGRELYDRYVAKAVKSLRGEAKARKLPLTVTAREATTETIAKVRAAAQRARKGGR</sequence>
<name>A0A2T4ULV3_9ACTN</name>
<evidence type="ECO:0000256" key="2">
    <source>
        <dbReference type="SAM" id="Phobius"/>
    </source>
</evidence>
<dbReference type="RefSeq" id="WP_107568877.1">
    <property type="nucleotide sequence ID" value="NZ_PYYB01000001.1"/>
</dbReference>
<dbReference type="Proteomes" id="UP000240739">
    <property type="component" value="Unassembled WGS sequence"/>
</dbReference>
<dbReference type="EMBL" id="PYYB01000001">
    <property type="protein sequence ID" value="PTL60232.1"/>
    <property type="molecule type" value="Genomic_DNA"/>
</dbReference>
<evidence type="ECO:0000313" key="4">
    <source>
        <dbReference type="EMBL" id="PTL60232.1"/>
    </source>
</evidence>
<dbReference type="OrthoDB" id="5241082at2"/>
<proteinExistence type="predicted"/>
<dbReference type="AlphaFoldDB" id="A0A2T4ULV3"/>
<feature type="region of interest" description="Disordered" evidence="1">
    <location>
        <begin position="446"/>
        <end position="469"/>
    </location>
</feature>
<accession>A0A2T4ULV3</accession>
<organism evidence="4 5">
    <name type="scientific">Paraconexibacter algicola</name>
    <dbReference type="NCBI Taxonomy" id="2133960"/>
    <lineage>
        <taxon>Bacteria</taxon>
        <taxon>Bacillati</taxon>
        <taxon>Actinomycetota</taxon>
        <taxon>Thermoleophilia</taxon>
        <taxon>Solirubrobacterales</taxon>
        <taxon>Paraconexibacteraceae</taxon>
        <taxon>Paraconexibacter</taxon>
    </lineage>
</organism>
<dbReference type="Pfam" id="PF02470">
    <property type="entry name" value="MlaD"/>
    <property type="match status" value="1"/>
</dbReference>
<dbReference type="PANTHER" id="PTHR33371:SF4">
    <property type="entry name" value="INTERMEMBRANE PHOSPHOLIPID TRANSPORT SYSTEM BINDING PROTEIN MLAD"/>
    <property type="match status" value="1"/>
</dbReference>
<reference evidence="4 5" key="1">
    <citation type="submission" date="2018-03" db="EMBL/GenBank/DDBJ databases">
        <title>Aquarubrobacter algicola gen. nov., sp. nov., a novel actinobacterium isolated from shallow eutrophic lake during the end of cyanobacterial harmful algal blooms.</title>
        <authorList>
            <person name="Chun S.J."/>
        </authorList>
    </citation>
    <scope>NUCLEOTIDE SEQUENCE [LARGE SCALE GENOMIC DNA]</scope>
    <source>
        <strain evidence="4 5">Seoho-28</strain>
    </source>
</reference>
<dbReference type="InterPro" id="IPR003399">
    <property type="entry name" value="Mce/MlaD"/>
</dbReference>
<protein>
    <recommendedName>
        <fullName evidence="3">Mce/MlaD domain-containing protein</fullName>
    </recommendedName>
</protein>
<gene>
    <name evidence="4" type="ORF">C7Y72_11580</name>
</gene>
<evidence type="ECO:0000259" key="3">
    <source>
        <dbReference type="Pfam" id="PF02470"/>
    </source>
</evidence>
<evidence type="ECO:0000256" key="1">
    <source>
        <dbReference type="SAM" id="MobiDB-lite"/>
    </source>
</evidence>
<feature type="transmembrane region" description="Helical" evidence="2">
    <location>
        <begin position="9"/>
        <end position="30"/>
    </location>
</feature>
<dbReference type="InterPro" id="IPR052336">
    <property type="entry name" value="MlaD_Phospholipid_Transporter"/>
</dbReference>
<keyword evidence="5" id="KW-1185">Reference proteome</keyword>
<feature type="domain" description="Mce/MlaD" evidence="3">
    <location>
        <begin position="40"/>
        <end position="120"/>
    </location>
</feature>
<comment type="caution">
    <text evidence="4">The sequence shown here is derived from an EMBL/GenBank/DDBJ whole genome shotgun (WGS) entry which is preliminary data.</text>
</comment>